<keyword evidence="1" id="KW-0129">CBS domain</keyword>
<dbReference type="AlphaFoldDB" id="A0A9D2F5X9"/>
<reference evidence="3" key="1">
    <citation type="journal article" date="2021" name="PeerJ">
        <title>Extensive microbial diversity within the chicken gut microbiome revealed by metagenomics and culture.</title>
        <authorList>
            <person name="Gilroy R."/>
            <person name="Ravi A."/>
            <person name="Getino M."/>
            <person name="Pursley I."/>
            <person name="Horton D.L."/>
            <person name="Alikhan N.F."/>
            <person name="Baker D."/>
            <person name="Gharbi K."/>
            <person name="Hall N."/>
            <person name="Watson M."/>
            <person name="Adriaenssens E.M."/>
            <person name="Foster-Nyarko E."/>
            <person name="Jarju S."/>
            <person name="Secka A."/>
            <person name="Antonio M."/>
            <person name="Oren A."/>
            <person name="Chaudhuri R.R."/>
            <person name="La Ragione R."/>
            <person name="Hildebrand F."/>
            <person name="Pallen M.J."/>
        </authorList>
    </citation>
    <scope>NUCLEOTIDE SEQUENCE</scope>
    <source>
        <strain evidence="3">CHK172-16539</strain>
    </source>
</reference>
<protein>
    <submittedName>
        <fullName evidence="3">CBS domain-containing protein</fullName>
    </submittedName>
</protein>
<dbReference type="PIRSF" id="PIRSF035040">
    <property type="entry name" value="UCP035040_CBS_Lmo0553"/>
    <property type="match status" value="1"/>
</dbReference>
<dbReference type="InterPro" id="IPR000644">
    <property type="entry name" value="CBS_dom"/>
</dbReference>
<reference evidence="3" key="2">
    <citation type="submission" date="2021-04" db="EMBL/GenBank/DDBJ databases">
        <authorList>
            <person name="Gilroy R."/>
        </authorList>
    </citation>
    <scope>NUCLEOTIDE SEQUENCE</scope>
    <source>
        <strain evidence="3">CHK172-16539</strain>
    </source>
</reference>
<feature type="domain" description="CBS" evidence="2">
    <location>
        <begin position="8"/>
        <end position="66"/>
    </location>
</feature>
<evidence type="ECO:0000256" key="1">
    <source>
        <dbReference type="PROSITE-ProRule" id="PRU00703"/>
    </source>
</evidence>
<dbReference type="EMBL" id="DXBN01000100">
    <property type="protein sequence ID" value="HIZ53119.1"/>
    <property type="molecule type" value="Genomic_DNA"/>
</dbReference>
<comment type="caution">
    <text evidence="3">The sequence shown here is derived from an EMBL/GenBank/DDBJ whole genome shotgun (WGS) entry which is preliminary data.</text>
</comment>
<dbReference type="InterPro" id="IPR046342">
    <property type="entry name" value="CBS_dom_sf"/>
</dbReference>
<evidence type="ECO:0000259" key="2">
    <source>
        <dbReference type="PROSITE" id="PS51371"/>
    </source>
</evidence>
<organism evidence="3 4">
    <name type="scientific">Candidatus Enterococcus avicola</name>
    <dbReference type="NCBI Taxonomy" id="2838561"/>
    <lineage>
        <taxon>Bacteria</taxon>
        <taxon>Bacillati</taxon>
        <taxon>Bacillota</taxon>
        <taxon>Bacilli</taxon>
        <taxon>Lactobacillales</taxon>
        <taxon>Enterococcaceae</taxon>
        <taxon>Enterococcus</taxon>
    </lineage>
</organism>
<dbReference type="PROSITE" id="PS51371">
    <property type="entry name" value="CBS"/>
    <property type="match status" value="1"/>
</dbReference>
<proteinExistence type="predicted"/>
<dbReference type="Proteomes" id="UP000824063">
    <property type="component" value="Unassembled WGS sequence"/>
</dbReference>
<dbReference type="SUPFAM" id="SSF54631">
    <property type="entry name" value="CBS-domain pair"/>
    <property type="match status" value="1"/>
</dbReference>
<dbReference type="CDD" id="cd02205">
    <property type="entry name" value="CBS_pair_SF"/>
    <property type="match status" value="1"/>
</dbReference>
<dbReference type="InterPro" id="IPR017036">
    <property type="entry name" value="Lmo0553-like"/>
</dbReference>
<dbReference type="NCBIfam" id="NF038387">
    <property type="entry name" value="CBS_CbpA"/>
    <property type="match status" value="1"/>
</dbReference>
<evidence type="ECO:0000313" key="3">
    <source>
        <dbReference type="EMBL" id="HIZ53119.1"/>
    </source>
</evidence>
<gene>
    <name evidence="3" type="ORF">IAA20_04150</name>
</gene>
<sequence>MLLASAVIKRDSLTIINESQTLAEALEILETSDNRCAPILDDTNLLFRGNIYKMHLYRHKSQGGDMNLPVTYLLKNATKFIYENASTFNILFTLRDLPYIAVLDEHQTFIGILMHEKMLDFYWHELGIEDGHCLLTVETHGKPSDIATITKIVTKYSPLINLFLLNSATHPDKQEISMTFPKQTEKEVLEKIMNRLERKQFNTLKLSKI</sequence>
<accession>A0A9D2F5X9</accession>
<evidence type="ECO:0000313" key="4">
    <source>
        <dbReference type="Proteomes" id="UP000824063"/>
    </source>
</evidence>
<dbReference type="Gene3D" id="3.10.580.10">
    <property type="entry name" value="CBS-domain"/>
    <property type="match status" value="1"/>
</dbReference>
<name>A0A9D2F5X9_9ENTE</name>